<feature type="transmembrane region" description="Helical" evidence="1">
    <location>
        <begin position="333"/>
        <end position="354"/>
    </location>
</feature>
<reference evidence="2 4" key="1">
    <citation type="submission" date="2017-09" db="EMBL/GenBank/DDBJ databases">
        <title>Reassesment of A. cryaerophilus.</title>
        <authorList>
            <person name="Perez-Cataluna A."/>
            <person name="Collado L."/>
            <person name="Salgado O."/>
            <person name="Lefinanco V."/>
            <person name="Figueras M.J."/>
        </authorList>
    </citation>
    <scope>NUCLEOTIDE SEQUENCE [LARGE SCALE GENOMIC DNA]</scope>
    <source>
        <strain evidence="2 4">LMG 9861</strain>
    </source>
</reference>
<dbReference type="Proteomes" id="UP000239065">
    <property type="component" value="Unassembled WGS sequence"/>
</dbReference>
<evidence type="ECO:0000313" key="2">
    <source>
        <dbReference type="EMBL" id="PRM88941.1"/>
    </source>
</evidence>
<evidence type="ECO:0000256" key="1">
    <source>
        <dbReference type="SAM" id="Phobius"/>
    </source>
</evidence>
<gene>
    <name evidence="2" type="ORF">CJ669_00115</name>
    <name evidence="3" type="ORF">HOO34_10625</name>
</gene>
<keyword evidence="1" id="KW-0472">Membrane</keyword>
<proteinExistence type="predicted"/>
<evidence type="ECO:0000313" key="3">
    <source>
        <dbReference type="EMBL" id="QNM90055.1"/>
    </source>
</evidence>
<keyword evidence="1" id="KW-1133">Transmembrane helix</keyword>
<dbReference type="AlphaFoldDB" id="A0A2S9SQT2"/>
<dbReference type="EMBL" id="CP060693">
    <property type="protein sequence ID" value="QNM90055.1"/>
    <property type="molecule type" value="Genomic_DNA"/>
</dbReference>
<keyword evidence="1" id="KW-0812">Transmembrane</keyword>
<evidence type="ECO:0000313" key="5">
    <source>
        <dbReference type="Proteomes" id="UP000515842"/>
    </source>
</evidence>
<reference evidence="3 5" key="2">
    <citation type="journal article" date="2020" name="Front. Microbiol.">
        <title>Genomic Analysis and Antimicrobial Resistance of Aliarcobacter cryaerophilus Strains From German Water Poultry.</title>
        <authorList>
            <person name="Muller E."/>
            <person name="Hotzel H."/>
            <person name="Ahlers C."/>
            <person name="Hanel I."/>
            <person name="Tomaso H."/>
            <person name="Abdel-Glil M.Y."/>
        </authorList>
    </citation>
    <scope>NUCLEOTIDE SEQUENCE [LARGE SCALE GENOMIC DNA]</scope>
    <source>
        <strain evidence="3 5">16CS1285-4</strain>
    </source>
</reference>
<organism evidence="2 4">
    <name type="scientific">Aliarcobacter cryaerophilus</name>
    <dbReference type="NCBI Taxonomy" id="28198"/>
    <lineage>
        <taxon>Bacteria</taxon>
        <taxon>Pseudomonadati</taxon>
        <taxon>Campylobacterota</taxon>
        <taxon>Epsilonproteobacteria</taxon>
        <taxon>Campylobacterales</taxon>
        <taxon>Arcobacteraceae</taxon>
        <taxon>Aliarcobacter</taxon>
    </lineage>
</organism>
<evidence type="ECO:0000313" key="4">
    <source>
        <dbReference type="Proteomes" id="UP000239065"/>
    </source>
</evidence>
<name>A0A2S9SQT2_9BACT</name>
<protein>
    <submittedName>
        <fullName evidence="2">Uncharacterized protein</fullName>
    </submittedName>
</protein>
<dbReference type="EMBL" id="NXGJ01000001">
    <property type="protein sequence ID" value="PRM88941.1"/>
    <property type="molecule type" value="Genomic_DNA"/>
</dbReference>
<feature type="transmembrane region" description="Helical" evidence="1">
    <location>
        <begin position="366"/>
        <end position="390"/>
    </location>
</feature>
<dbReference type="RefSeq" id="WP_105908181.1">
    <property type="nucleotide sequence ID" value="NZ_CP060693.1"/>
</dbReference>
<dbReference type="Proteomes" id="UP000515842">
    <property type="component" value="Chromosome"/>
</dbReference>
<accession>A0A2S9SQT2</accession>
<sequence length="399" mass="47015">MYIVLNKVFYTCGKLNIEKLKNIENLSSLDLGNATLKNYWFSGTSENDYEYLEFYNFSFNSLFNKNIGIEKNIEKVNLKIHHTGITSIEIYFKLDGKIDFEFEKYPQEFIETYKDELYSIVYDLNIKLNEKAFMEFSLNYKFSTLNLKKDLKISSNKSLEKVHYFIKDKNIYKEIQDFNNNEKIKFDCSIVELNKNIYEATIFKTSILWTGKTFNSFEISKLLDIDSTILNETIIYKEAGEIYTELMYMINFNENLHADSNTLMEMHKINSYFIQKIRFNEILYSEKVDSFVDIQRRIEKTDELTNIFEKSEKNYLEICEVVEENEKSESGKIVQYILVFLTLFTAISVVQGIIDFVSIDFIKSHNIAIGLVSKVELMLGMVALIVFSFIKIRGYIKRS</sequence>